<dbReference type="Gene3D" id="2.130.10.10">
    <property type="entry name" value="YVTN repeat-like/Quinoprotein amine dehydrogenase"/>
    <property type="match status" value="1"/>
</dbReference>
<protein>
    <submittedName>
        <fullName evidence="1">Uncharacterized protein</fullName>
    </submittedName>
</protein>
<name>A0A0F9HLD6_9ZZZZ</name>
<dbReference type="InterPro" id="IPR015943">
    <property type="entry name" value="WD40/YVTN_repeat-like_dom_sf"/>
</dbReference>
<feature type="non-terminal residue" evidence="1">
    <location>
        <position position="702"/>
    </location>
</feature>
<reference evidence="1" key="1">
    <citation type="journal article" date="2015" name="Nature">
        <title>Complex archaea that bridge the gap between prokaryotes and eukaryotes.</title>
        <authorList>
            <person name="Spang A."/>
            <person name="Saw J.H."/>
            <person name="Jorgensen S.L."/>
            <person name="Zaremba-Niedzwiedzka K."/>
            <person name="Martijn J."/>
            <person name="Lind A.E."/>
            <person name="van Eijk R."/>
            <person name="Schleper C."/>
            <person name="Guy L."/>
            <person name="Ettema T.J."/>
        </authorList>
    </citation>
    <scope>NUCLEOTIDE SEQUENCE</scope>
</reference>
<proteinExistence type="predicted"/>
<evidence type="ECO:0000313" key="1">
    <source>
        <dbReference type="EMBL" id="KKL82545.1"/>
    </source>
</evidence>
<comment type="caution">
    <text evidence="1">The sequence shown here is derived from an EMBL/GenBank/DDBJ whole genome shotgun (WGS) entry which is preliminary data.</text>
</comment>
<sequence length="702" mass="79406">MPLNIEGEAKVLGDFREAARRLTADSPYDYGDLIEILGAMEDVSKEHAADKPWRVKLDLTVRLGKRSARFDVVCGSDDLDKAADRIVRQIDAVRRRQAAVESAESEVLLWRRHALYLMPRSVYSVGRGPHDCYGRRVRLDTFEMIRAWENVLLLDADDAEAKMDLAVCLVSLSRHTLRPGAKPPPTPSEGRAARSQWLRAARLAESALRAQPTRDNTETFRRCIPPQRLMPELRIEMLKLLVANPGGEFEQAQVDRARRSLALASRDGIFSELERAVKNVRRHPKGLRLARQLMGGEKYSPEEVVKFAGRFTDHPNPLVRFVFECVIADTLWRWRRDPTALAHYDRAIAVQEDALAAAGSSHAGRIDDVYRHRLVACEFLGRKKEAKESALAGARHFMKVRRFNWSISWLYFHCATKVLGPGEETLALEICQAYLDAVKRHPNVQDNYGPRMLEKREQLKARIAGRPVPTFDDLRLIRGTATTELKSPRMAVGGGKLWLAWQHWQSGGPALMVDLEKESASPVPELPKTIRSVAAAGKWVYFGGRGGIYKLNTEGKLIKHFSTADGSLPVNHVVDLCSGGGKIYFSFRDSGSYGVAALDPATDVVSVLAPSRRGDKLADEPVYNVYRLWWDAAYRRLYASYYIRFAITSDRTHQFGWIQEGKKWLKLYNRDAPRMIVSQGAEAVMVMIPNEETEFRFLKTRQ</sequence>
<dbReference type="SUPFAM" id="SSF63825">
    <property type="entry name" value="YWTD domain"/>
    <property type="match status" value="1"/>
</dbReference>
<gene>
    <name evidence="1" type="ORF">LCGC14_1983680</name>
</gene>
<dbReference type="AlphaFoldDB" id="A0A0F9HLD6"/>
<dbReference type="EMBL" id="LAZR01022249">
    <property type="protein sequence ID" value="KKL82545.1"/>
    <property type="molecule type" value="Genomic_DNA"/>
</dbReference>
<accession>A0A0F9HLD6</accession>
<organism evidence="1">
    <name type="scientific">marine sediment metagenome</name>
    <dbReference type="NCBI Taxonomy" id="412755"/>
    <lineage>
        <taxon>unclassified sequences</taxon>
        <taxon>metagenomes</taxon>
        <taxon>ecological metagenomes</taxon>
    </lineage>
</organism>